<dbReference type="PANTHER" id="PTHR12526:SF630">
    <property type="entry name" value="GLYCOSYLTRANSFERASE"/>
    <property type="match status" value="1"/>
</dbReference>
<evidence type="ECO:0000313" key="3">
    <source>
        <dbReference type="Proteomes" id="UP001302719"/>
    </source>
</evidence>
<dbReference type="PANTHER" id="PTHR12526">
    <property type="entry name" value="GLYCOSYLTRANSFERASE"/>
    <property type="match status" value="1"/>
</dbReference>
<dbReference type="EMBL" id="CP116967">
    <property type="protein sequence ID" value="WNM57990.1"/>
    <property type="molecule type" value="Genomic_DNA"/>
</dbReference>
<name>A0AA96JSE3_9BACT</name>
<evidence type="ECO:0000256" key="1">
    <source>
        <dbReference type="SAM" id="Phobius"/>
    </source>
</evidence>
<proteinExistence type="predicted"/>
<keyword evidence="1" id="KW-0812">Transmembrane</keyword>
<evidence type="ECO:0000313" key="2">
    <source>
        <dbReference type="EMBL" id="WNM57990.1"/>
    </source>
</evidence>
<dbReference type="AlphaFoldDB" id="A0AA96JSE3"/>
<dbReference type="Pfam" id="PF13692">
    <property type="entry name" value="Glyco_trans_1_4"/>
    <property type="match status" value="1"/>
</dbReference>
<dbReference type="Gene3D" id="3.40.50.2000">
    <property type="entry name" value="Glycogen Phosphorylase B"/>
    <property type="match status" value="2"/>
</dbReference>
<dbReference type="KEGG" id="nall:PP769_18770"/>
<accession>A0AA96JSE3</accession>
<keyword evidence="1" id="KW-0472">Membrane</keyword>
<reference evidence="2 3" key="1">
    <citation type="submission" date="2023-01" db="EMBL/GenBank/DDBJ databases">
        <title>Cultivation and genomic characterization of new, ubiquitous marine nitrite-oxidizing bacteria from the Nitrospirales.</title>
        <authorList>
            <person name="Mueller A.J."/>
            <person name="Daebeler A."/>
            <person name="Herbold C.W."/>
            <person name="Kirkegaard R.H."/>
            <person name="Daims H."/>
        </authorList>
    </citation>
    <scope>NUCLEOTIDE SEQUENCE [LARGE SCALE GENOMIC DNA]</scope>
    <source>
        <strain evidence="2 3">VA</strain>
    </source>
</reference>
<dbReference type="CDD" id="cd03801">
    <property type="entry name" value="GT4_PimA-like"/>
    <property type="match status" value="1"/>
</dbReference>
<feature type="transmembrane region" description="Helical" evidence="1">
    <location>
        <begin position="71"/>
        <end position="94"/>
    </location>
</feature>
<dbReference type="SUPFAM" id="SSF53756">
    <property type="entry name" value="UDP-Glycosyltransferase/glycogen phosphorylase"/>
    <property type="match status" value="1"/>
</dbReference>
<keyword evidence="3" id="KW-1185">Reference proteome</keyword>
<gene>
    <name evidence="2" type="ORF">PP769_18770</name>
</gene>
<protein>
    <submittedName>
        <fullName evidence="2">Glycosyltransferase family 4 protein</fullName>
    </submittedName>
</protein>
<keyword evidence="1" id="KW-1133">Transmembrane helix</keyword>
<sequence>MKILLVGPLPPPLGGATVLFGQLVGELGKREDLVVEVINTTRIERTTMKNLIHALRNLSALLRRIRKIDVVGFHASILGAALFGPLLAVVCCLFRRPWIFRGFGGFYPDWYLQASAPARWIFRHTVLAADIVLFETHRSVKFFSAISSQPVYWYSNSRVLASALPPIKEMNERGARHFVYLGHVSEIKGVDNLIQASKAVKNVTVDVYGPLTGNVGEADFAESGAKYCGVVLPEEVPTVLGGYDVLVLPSRIPTEGYPGVILEAFTVGMPVIASRIGAIAEIVDERNGILIEPGQISQLVVAMEMLRDNPKQLTSLRRGAREAAKAFSSGKWTEEFVHHCHKLYSGG</sequence>
<dbReference type="RefSeq" id="WP_312643160.1">
    <property type="nucleotide sequence ID" value="NZ_CP116967.1"/>
</dbReference>
<dbReference type="Proteomes" id="UP001302719">
    <property type="component" value="Chromosome"/>
</dbReference>
<organism evidence="2 3">
    <name type="scientific">Candidatus Nitrospira allomarina</name>
    <dbReference type="NCBI Taxonomy" id="3020900"/>
    <lineage>
        <taxon>Bacteria</taxon>
        <taxon>Pseudomonadati</taxon>
        <taxon>Nitrospirota</taxon>
        <taxon>Nitrospiria</taxon>
        <taxon>Nitrospirales</taxon>
        <taxon>Nitrospiraceae</taxon>
        <taxon>Nitrospira</taxon>
    </lineage>
</organism>